<protein>
    <submittedName>
        <fullName evidence="2">Enoyl-ACP reductase</fullName>
    </submittedName>
</protein>
<dbReference type="AlphaFoldDB" id="A0A3S3E9H9"/>
<dbReference type="PANTHER" id="PTHR12286:SF5">
    <property type="entry name" value="SACCHAROPINE DEHYDROGENASE-LIKE OXIDOREDUCTASE"/>
    <property type="match status" value="1"/>
</dbReference>
<dbReference type="EMBL" id="RKLP01000007">
    <property type="protein sequence ID" value="RVW08847.1"/>
    <property type="molecule type" value="Genomic_DNA"/>
</dbReference>
<evidence type="ECO:0000259" key="1">
    <source>
        <dbReference type="Pfam" id="PF03435"/>
    </source>
</evidence>
<name>A0A3S3E9H9_9NOCA</name>
<evidence type="ECO:0000313" key="2">
    <source>
        <dbReference type="EMBL" id="RVW08847.1"/>
    </source>
</evidence>
<proteinExistence type="predicted"/>
<dbReference type="SUPFAM" id="SSF51735">
    <property type="entry name" value="NAD(P)-binding Rossmann-fold domains"/>
    <property type="match status" value="1"/>
</dbReference>
<dbReference type="OrthoDB" id="4369409at2"/>
<comment type="caution">
    <text evidence="2">The sequence shown here is derived from an EMBL/GenBank/DDBJ whole genome shotgun (WGS) entry which is preliminary data.</text>
</comment>
<dbReference type="InterPro" id="IPR036291">
    <property type="entry name" value="NAD(P)-bd_dom_sf"/>
</dbReference>
<reference evidence="2 3" key="1">
    <citation type="submission" date="2018-11" db="EMBL/GenBank/DDBJ databases">
        <title>Rhodococcus spongicola sp. nov. and Rhodococcus xishaensis sp. nov. from marine sponges.</title>
        <authorList>
            <person name="Li L."/>
            <person name="Lin H.W."/>
        </authorList>
    </citation>
    <scope>NUCLEOTIDE SEQUENCE [LARGE SCALE GENOMIC DNA]</scope>
    <source>
        <strain evidence="2 3">CCTCC AB2014297</strain>
    </source>
</reference>
<dbReference type="Proteomes" id="UP000286208">
    <property type="component" value="Unassembled WGS sequence"/>
</dbReference>
<dbReference type="GO" id="GO:0009247">
    <property type="term" value="P:glycolipid biosynthetic process"/>
    <property type="evidence" value="ECO:0007669"/>
    <property type="project" value="TreeGrafter"/>
</dbReference>
<sequence length="414" mass="43326">MTARSRDLDVVVHGATGFVGKLVARYLAEHAPAGTRIGLSGRSLERLEKVRAGLGPTAADWPLLRADATDDASLRALAAAAHVVATTVGPYAKYGLPLVRACAEAGTDYVDLTGEVPFARESIDLFHETAAASGARIVHSCGFDSIPSDLGVHVLHRQVRADGAGDLTDTTLVVTSLRGGVSGGTIDSLRTQIDETKHDAALRRLTASPYSLSPDRAAEPDLGPQSDVALVRGSDIAPGLSGWKAPFFMGPYNTRVVRRSNALTGHTYGKQFRYREVMNVGSSFASPVIAAGVAAGMGGLVAGLAFPPTRWVLDRVLPKPGQGPSEKSQRHGHFTIDVFGRTTTGARYTARVAAQGDPGYAATAVMFGESALALALQRDDLPGRAGVLTPAIAMGDVLADRLRAAGFEIRAGRA</sequence>
<gene>
    <name evidence="2" type="ORF">EGT67_15165</name>
</gene>
<dbReference type="PANTHER" id="PTHR12286">
    <property type="entry name" value="SACCHAROPINE DEHYDROGENASE-LIKE OXIDOREDUCTASE"/>
    <property type="match status" value="1"/>
</dbReference>
<evidence type="ECO:0000313" key="3">
    <source>
        <dbReference type="Proteomes" id="UP000286208"/>
    </source>
</evidence>
<dbReference type="InterPro" id="IPR005097">
    <property type="entry name" value="Sacchrp_dh_NADP-bd"/>
</dbReference>
<dbReference type="InterPro" id="IPR051276">
    <property type="entry name" value="Saccharopine_DH-like_oxidrdct"/>
</dbReference>
<dbReference type="Pfam" id="PF03435">
    <property type="entry name" value="Sacchrp_dh_NADP"/>
    <property type="match status" value="1"/>
</dbReference>
<keyword evidence="3" id="KW-1185">Reference proteome</keyword>
<dbReference type="Gene3D" id="3.40.50.720">
    <property type="entry name" value="NAD(P)-binding Rossmann-like Domain"/>
    <property type="match status" value="1"/>
</dbReference>
<organism evidence="2 3">
    <name type="scientific">Prescottella agglutinans</name>
    <dbReference type="NCBI Taxonomy" id="1644129"/>
    <lineage>
        <taxon>Bacteria</taxon>
        <taxon>Bacillati</taxon>
        <taxon>Actinomycetota</taxon>
        <taxon>Actinomycetes</taxon>
        <taxon>Mycobacteriales</taxon>
        <taxon>Nocardiaceae</taxon>
        <taxon>Prescottella</taxon>
    </lineage>
</organism>
<feature type="domain" description="Saccharopine dehydrogenase NADP binding" evidence="1">
    <location>
        <begin position="10"/>
        <end position="135"/>
    </location>
</feature>
<accession>A0A3S3E9H9</accession>
<dbReference type="RefSeq" id="WP_127916909.1">
    <property type="nucleotide sequence ID" value="NZ_RKLP01000007.1"/>
</dbReference>
<dbReference type="GO" id="GO:0005886">
    <property type="term" value="C:plasma membrane"/>
    <property type="evidence" value="ECO:0007669"/>
    <property type="project" value="TreeGrafter"/>
</dbReference>